<organism evidence="1 2">
    <name type="scientific">Granulibacter bethesdensis</name>
    <dbReference type="NCBI Taxonomy" id="364410"/>
    <lineage>
        <taxon>Bacteria</taxon>
        <taxon>Pseudomonadati</taxon>
        <taxon>Pseudomonadota</taxon>
        <taxon>Alphaproteobacteria</taxon>
        <taxon>Acetobacterales</taxon>
        <taxon>Acetobacteraceae</taxon>
        <taxon>Granulibacter</taxon>
    </lineage>
</organism>
<name>A0AAN0REM7_9PROT</name>
<dbReference type="RefSeq" id="WP_025287094.1">
    <property type="nucleotide sequence ID" value="NZ_CP003181.2"/>
</dbReference>
<dbReference type="AlphaFoldDB" id="A0AAN0REM7"/>
<dbReference type="KEGG" id="gbc:GbCGDNIH3_1707"/>
<dbReference type="EMBL" id="CP003181">
    <property type="protein sequence ID" value="AHJ63601.1"/>
    <property type="molecule type" value="Genomic_DNA"/>
</dbReference>
<sequence length="62" mass="7188">MAMHTKSLDEEHVYETALYTLRNVEKLLAFLPVPLTRELIQAALMALKEECVVESKEIVEYH</sequence>
<dbReference type="Proteomes" id="UP000019438">
    <property type="component" value="Chromosome"/>
</dbReference>
<accession>A0AAN0REM7</accession>
<reference evidence="2" key="1">
    <citation type="submission" date="2012-06" db="EMBL/GenBank/DDBJ databases">
        <title>Genome analysis of multiple Granulibacter bethesdensis isolates demonstrates substantial genome diversity.</title>
        <authorList>
            <person name="Greenberg D.E."/>
            <person name="Porcella S.F."/>
            <person name="Zarember K."/>
            <person name="Zelazny A.M."/>
            <person name="Bruno D."/>
            <person name="Martens C."/>
            <person name="Barbian K.D."/>
            <person name="Jaske E."/>
            <person name="Holland S.M."/>
        </authorList>
    </citation>
    <scope>NUCLEOTIDE SEQUENCE [LARGE SCALE GENOMIC DNA]</scope>
    <source>
        <strain evidence="2">CGDNIH3</strain>
    </source>
</reference>
<evidence type="ECO:0000313" key="1">
    <source>
        <dbReference type="EMBL" id="AHJ63601.1"/>
    </source>
</evidence>
<gene>
    <name evidence="1" type="ORF">GbCGDNIH3_1707</name>
</gene>
<evidence type="ECO:0000313" key="2">
    <source>
        <dbReference type="Proteomes" id="UP000019438"/>
    </source>
</evidence>
<protein>
    <submittedName>
        <fullName evidence="1">Uncharacterized protein</fullName>
    </submittedName>
</protein>
<proteinExistence type="predicted"/>